<keyword evidence="5" id="KW-0547">Nucleotide-binding</keyword>
<dbReference type="AlphaFoldDB" id="A0A517S869"/>
<dbReference type="PANTHER" id="PTHR24221:SF654">
    <property type="entry name" value="ATP-BINDING CASSETTE SUB-FAMILY B MEMBER 6"/>
    <property type="match status" value="1"/>
</dbReference>
<dbReference type="CDD" id="cd03254">
    <property type="entry name" value="ABCC_Glucan_exporter_like"/>
    <property type="match status" value="1"/>
</dbReference>
<keyword evidence="8 9" id="KW-0472">Membrane</keyword>
<dbReference type="SUPFAM" id="SSF90123">
    <property type="entry name" value="ABC transporter transmembrane region"/>
    <property type="match status" value="1"/>
</dbReference>
<evidence type="ECO:0000313" key="12">
    <source>
        <dbReference type="EMBL" id="QDT52303.1"/>
    </source>
</evidence>
<accession>A0A517S869</accession>
<feature type="domain" description="ABC transporter" evidence="10">
    <location>
        <begin position="392"/>
        <end position="626"/>
    </location>
</feature>
<feature type="transmembrane region" description="Helical" evidence="9">
    <location>
        <begin position="332"/>
        <end position="350"/>
    </location>
</feature>
<keyword evidence="7 9" id="KW-1133">Transmembrane helix</keyword>
<dbReference type="Pfam" id="PF00664">
    <property type="entry name" value="ABC_membrane"/>
    <property type="match status" value="1"/>
</dbReference>
<dbReference type="EMBL" id="CP036271">
    <property type="protein sequence ID" value="QDT52303.1"/>
    <property type="molecule type" value="Genomic_DNA"/>
</dbReference>
<dbReference type="GO" id="GO:0005524">
    <property type="term" value="F:ATP binding"/>
    <property type="evidence" value="ECO:0007669"/>
    <property type="project" value="UniProtKB-KW"/>
</dbReference>
<evidence type="ECO:0000313" key="13">
    <source>
        <dbReference type="Proteomes" id="UP000315700"/>
    </source>
</evidence>
<dbReference type="PROSITE" id="PS50893">
    <property type="entry name" value="ABC_TRANSPORTER_2"/>
    <property type="match status" value="1"/>
</dbReference>
<feature type="domain" description="ABC transmembrane type-1" evidence="11">
    <location>
        <begin position="48"/>
        <end position="358"/>
    </location>
</feature>
<dbReference type="OrthoDB" id="9762778at2"/>
<sequence length="638" mass="70105">MPAPVAPLRRSLTSHVEREDEPRQRPLDFRLIARLVRHTKPYARLRNGLLLTVLLRSFQLPALTWVVAAVINGPVRERDMQGVLNGAILFALLALFTQVVMHFRQRWALELGESVVGDLRNALFAKLQRMPMSWYHGTKVGRVISRMTSDMEDLRSGVQEVLFVTLVQAGQMLVAGAAMLYYDWTLFLIVLGLAPVIWFINRRFHRRLSSALRNMRESFSRVTSTLAEAVVGIRVTQAFVRQEENSRGFAELAEDHSRYNTVVLRTHGLFLPLLELNSQVFLAILLLVGGLRVLSSPDSASAAPPAGSVVEGFSAERLPPKVAGRASDVGDLIGFFFMAGLFFSPISVIGNQYNQAMTAMAGAERLFSLLDQEPAWSDPPDARPLVHLAGAVEFQNVTFEYVPGRPVLHDISFSVRPGESIALVGHTGSGKTSIINLVSKFYLPTQGRVLIDGQDVLSIDTTSLHHKLGIVLQQNFLFSGTVADNVRMGRPGATEAAIREVFERLRCEELLKSLPLGLDTPVGERGGSLSLGQRQLICFARALIADPRILILDEATSSIDSATEAQLQAALRVLIAGRTSFIVAHRLSTIRDADVVLVLEDGRIIERGTHPELLASGGRYADLYRRFAAAGQSTVPGG</sequence>
<dbReference type="FunFam" id="3.40.50.300:FF:000221">
    <property type="entry name" value="Multidrug ABC transporter ATP-binding protein"/>
    <property type="match status" value="1"/>
</dbReference>
<keyword evidence="4 9" id="KW-0812">Transmembrane</keyword>
<keyword evidence="6 12" id="KW-0067">ATP-binding</keyword>
<dbReference type="InterPro" id="IPR003439">
    <property type="entry name" value="ABC_transporter-like_ATP-bd"/>
</dbReference>
<dbReference type="InterPro" id="IPR011527">
    <property type="entry name" value="ABC1_TM_dom"/>
</dbReference>
<proteinExistence type="predicted"/>
<feature type="transmembrane region" description="Helical" evidence="9">
    <location>
        <begin position="268"/>
        <end position="291"/>
    </location>
</feature>
<evidence type="ECO:0000256" key="2">
    <source>
        <dbReference type="ARBA" id="ARBA00022448"/>
    </source>
</evidence>
<dbReference type="GO" id="GO:0016887">
    <property type="term" value="F:ATP hydrolysis activity"/>
    <property type="evidence" value="ECO:0007669"/>
    <property type="project" value="InterPro"/>
</dbReference>
<dbReference type="GO" id="GO:0034040">
    <property type="term" value="F:ATPase-coupled lipid transmembrane transporter activity"/>
    <property type="evidence" value="ECO:0007669"/>
    <property type="project" value="TreeGrafter"/>
</dbReference>
<evidence type="ECO:0000256" key="5">
    <source>
        <dbReference type="ARBA" id="ARBA00022741"/>
    </source>
</evidence>
<evidence type="ECO:0000256" key="1">
    <source>
        <dbReference type="ARBA" id="ARBA00004651"/>
    </source>
</evidence>
<organism evidence="12 13">
    <name type="scientific">Caulifigura coniformis</name>
    <dbReference type="NCBI Taxonomy" id="2527983"/>
    <lineage>
        <taxon>Bacteria</taxon>
        <taxon>Pseudomonadati</taxon>
        <taxon>Planctomycetota</taxon>
        <taxon>Planctomycetia</taxon>
        <taxon>Planctomycetales</taxon>
        <taxon>Planctomycetaceae</taxon>
        <taxon>Caulifigura</taxon>
    </lineage>
</organism>
<dbReference type="InParanoid" id="A0A517S869"/>
<keyword evidence="12" id="KW-0378">Hydrolase</keyword>
<gene>
    <name evidence="12" type="primary">yheH</name>
    <name evidence="12" type="ORF">Pan44_03120</name>
</gene>
<evidence type="ECO:0000256" key="3">
    <source>
        <dbReference type="ARBA" id="ARBA00022475"/>
    </source>
</evidence>
<dbReference type="RefSeq" id="WP_145026569.1">
    <property type="nucleotide sequence ID" value="NZ_CP036271.1"/>
</dbReference>
<evidence type="ECO:0000256" key="9">
    <source>
        <dbReference type="SAM" id="Phobius"/>
    </source>
</evidence>
<evidence type="ECO:0000256" key="7">
    <source>
        <dbReference type="ARBA" id="ARBA00022989"/>
    </source>
</evidence>
<comment type="subcellular location">
    <subcellularLocation>
        <location evidence="1">Cell membrane</location>
        <topology evidence="1">Multi-pass membrane protein</topology>
    </subcellularLocation>
</comment>
<dbReference type="InterPro" id="IPR003593">
    <property type="entry name" value="AAA+_ATPase"/>
</dbReference>
<evidence type="ECO:0000256" key="8">
    <source>
        <dbReference type="ARBA" id="ARBA00023136"/>
    </source>
</evidence>
<dbReference type="GO" id="GO:0005886">
    <property type="term" value="C:plasma membrane"/>
    <property type="evidence" value="ECO:0007669"/>
    <property type="project" value="UniProtKB-SubCell"/>
</dbReference>
<feature type="transmembrane region" description="Helical" evidence="9">
    <location>
        <begin position="49"/>
        <end position="71"/>
    </location>
</feature>
<dbReference type="Gene3D" id="1.20.1560.10">
    <property type="entry name" value="ABC transporter type 1, transmembrane domain"/>
    <property type="match status" value="1"/>
</dbReference>
<reference evidence="12 13" key="1">
    <citation type="submission" date="2019-02" db="EMBL/GenBank/DDBJ databases">
        <title>Deep-cultivation of Planctomycetes and their phenomic and genomic characterization uncovers novel biology.</title>
        <authorList>
            <person name="Wiegand S."/>
            <person name="Jogler M."/>
            <person name="Boedeker C."/>
            <person name="Pinto D."/>
            <person name="Vollmers J."/>
            <person name="Rivas-Marin E."/>
            <person name="Kohn T."/>
            <person name="Peeters S.H."/>
            <person name="Heuer A."/>
            <person name="Rast P."/>
            <person name="Oberbeckmann S."/>
            <person name="Bunk B."/>
            <person name="Jeske O."/>
            <person name="Meyerdierks A."/>
            <person name="Storesund J.E."/>
            <person name="Kallscheuer N."/>
            <person name="Luecker S."/>
            <person name="Lage O.M."/>
            <person name="Pohl T."/>
            <person name="Merkel B.J."/>
            <person name="Hornburger P."/>
            <person name="Mueller R.-W."/>
            <person name="Bruemmer F."/>
            <person name="Labrenz M."/>
            <person name="Spormann A.M."/>
            <person name="Op den Camp H."/>
            <person name="Overmann J."/>
            <person name="Amann R."/>
            <person name="Jetten M.S.M."/>
            <person name="Mascher T."/>
            <person name="Medema M.H."/>
            <person name="Devos D.P."/>
            <person name="Kaster A.-K."/>
            <person name="Ovreas L."/>
            <person name="Rohde M."/>
            <person name="Galperin M.Y."/>
            <person name="Jogler C."/>
        </authorList>
    </citation>
    <scope>NUCLEOTIDE SEQUENCE [LARGE SCALE GENOMIC DNA]</scope>
    <source>
        <strain evidence="12 13">Pan44</strain>
    </source>
</reference>
<dbReference type="InterPro" id="IPR039421">
    <property type="entry name" value="Type_1_exporter"/>
</dbReference>
<dbReference type="Proteomes" id="UP000315700">
    <property type="component" value="Chromosome"/>
</dbReference>
<dbReference type="SUPFAM" id="SSF52540">
    <property type="entry name" value="P-loop containing nucleoside triphosphate hydrolases"/>
    <property type="match status" value="1"/>
</dbReference>
<keyword evidence="2" id="KW-0813">Transport</keyword>
<keyword evidence="13" id="KW-1185">Reference proteome</keyword>
<dbReference type="Gene3D" id="3.40.50.300">
    <property type="entry name" value="P-loop containing nucleotide triphosphate hydrolases"/>
    <property type="match status" value="1"/>
</dbReference>
<evidence type="ECO:0000256" key="6">
    <source>
        <dbReference type="ARBA" id="ARBA00022840"/>
    </source>
</evidence>
<dbReference type="CDD" id="cd07346">
    <property type="entry name" value="ABC_6TM_exporters"/>
    <property type="match status" value="1"/>
</dbReference>
<dbReference type="PROSITE" id="PS00211">
    <property type="entry name" value="ABC_TRANSPORTER_1"/>
    <property type="match status" value="1"/>
</dbReference>
<dbReference type="InterPro" id="IPR036640">
    <property type="entry name" value="ABC1_TM_sf"/>
</dbReference>
<keyword evidence="3" id="KW-1003">Cell membrane</keyword>
<name>A0A517S869_9PLAN</name>
<feature type="transmembrane region" description="Helical" evidence="9">
    <location>
        <begin position="184"/>
        <end position="200"/>
    </location>
</feature>
<protein>
    <submittedName>
        <fullName evidence="12">Putative multidrug resistance ABC transporter ATP-binding/permease protein YheH</fullName>
        <ecNumber evidence="12">3.6.3.-</ecNumber>
    </submittedName>
</protein>
<dbReference type="EC" id="3.6.3.-" evidence="12"/>
<evidence type="ECO:0000259" key="10">
    <source>
        <dbReference type="PROSITE" id="PS50893"/>
    </source>
</evidence>
<evidence type="ECO:0000259" key="11">
    <source>
        <dbReference type="PROSITE" id="PS50929"/>
    </source>
</evidence>
<dbReference type="InterPro" id="IPR027417">
    <property type="entry name" value="P-loop_NTPase"/>
</dbReference>
<dbReference type="PANTHER" id="PTHR24221">
    <property type="entry name" value="ATP-BINDING CASSETTE SUB-FAMILY B"/>
    <property type="match status" value="1"/>
</dbReference>
<evidence type="ECO:0000256" key="4">
    <source>
        <dbReference type="ARBA" id="ARBA00022692"/>
    </source>
</evidence>
<dbReference type="PROSITE" id="PS50929">
    <property type="entry name" value="ABC_TM1F"/>
    <property type="match status" value="1"/>
</dbReference>
<dbReference type="InterPro" id="IPR017871">
    <property type="entry name" value="ABC_transporter-like_CS"/>
</dbReference>
<dbReference type="SMART" id="SM00382">
    <property type="entry name" value="AAA"/>
    <property type="match status" value="1"/>
</dbReference>
<dbReference type="KEGG" id="ccos:Pan44_03120"/>
<dbReference type="GO" id="GO:0140359">
    <property type="term" value="F:ABC-type transporter activity"/>
    <property type="evidence" value="ECO:0007669"/>
    <property type="project" value="InterPro"/>
</dbReference>
<dbReference type="Pfam" id="PF00005">
    <property type="entry name" value="ABC_tran"/>
    <property type="match status" value="1"/>
</dbReference>
<feature type="transmembrane region" description="Helical" evidence="9">
    <location>
        <begin position="83"/>
        <end position="101"/>
    </location>
</feature>